<accession>A0A8J8TAB2</accession>
<reference evidence="1" key="1">
    <citation type="submission" date="2019-06" db="EMBL/GenBank/DDBJ databases">
        <authorList>
            <person name="Zheng W."/>
        </authorList>
    </citation>
    <scope>NUCLEOTIDE SEQUENCE</scope>
    <source>
        <strain evidence="1">QDHG01</strain>
    </source>
</reference>
<sequence>MQEVPKCIILISPHRKGTRNRKTFIMSLKPTSLPMLAHSCQSKKLIKATTRLLAQLSPNQLNTWNIKIQTPQISH</sequence>
<comment type="caution">
    <text evidence="1">The sequence shown here is derived from an EMBL/GenBank/DDBJ whole genome shotgun (WGS) entry which is preliminary data.</text>
</comment>
<name>A0A8J8TAB2_HALGN</name>
<evidence type="ECO:0000313" key="2">
    <source>
        <dbReference type="Proteomes" id="UP000785679"/>
    </source>
</evidence>
<dbReference type="AlphaFoldDB" id="A0A8J8TAB2"/>
<proteinExistence type="predicted"/>
<keyword evidence="2" id="KW-1185">Reference proteome</keyword>
<dbReference type="EMBL" id="RRYP01000556">
    <property type="protein sequence ID" value="TNV87231.1"/>
    <property type="molecule type" value="Genomic_DNA"/>
</dbReference>
<protein>
    <submittedName>
        <fullName evidence="1">Uncharacterized protein</fullName>
    </submittedName>
</protein>
<evidence type="ECO:0000313" key="1">
    <source>
        <dbReference type="EMBL" id="TNV87231.1"/>
    </source>
</evidence>
<dbReference type="Proteomes" id="UP000785679">
    <property type="component" value="Unassembled WGS sequence"/>
</dbReference>
<organism evidence="1 2">
    <name type="scientific">Halteria grandinella</name>
    <dbReference type="NCBI Taxonomy" id="5974"/>
    <lineage>
        <taxon>Eukaryota</taxon>
        <taxon>Sar</taxon>
        <taxon>Alveolata</taxon>
        <taxon>Ciliophora</taxon>
        <taxon>Intramacronucleata</taxon>
        <taxon>Spirotrichea</taxon>
        <taxon>Stichotrichia</taxon>
        <taxon>Sporadotrichida</taxon>
        <taxon>Halteriidae</taxon>
        <taxon>Halteria</taxon>
    </lineage>
</organism>
<gene>
    <name evidence="1" type="ORF">FGO68_gene13624</name>
</gene>